<gene>
    <name evidence="3" type="ORF">FNM00_16550</name>
</gene>
<feature type="chain" id="PRO_5021725575" description="Secreted protein" evidence="2">
    <location>
        <begin position="35"/>
        <end position="688"/>
    </location>
</feature>
<dbReference type="AlphaFoldDB" id="A0A554RNK7"/>
<name>A0A554RNK7_9ACTN</name>
<dbReference type="InterPro" id="IPR046112">
    <property type="entry name" value="DUF6049"/>
</dbReference>
<reference evidence="3 4" key="1">
    <citation type="submission" date="2019-07" db="EMBL/GenBank/DDBJ databases">
        <authorList>
            <person name="Zhao L.H."/>
        </authorList>
    </citation>
    <scope>NUCLEOTIDE SEQUENCE [LARGE SCALE GENOMIC DNA]</scope>
    <source>
        <strain evidence="3 4">Co35</strain>
    </source>
</reference>
<dbReference type="Pfam" id="PF19516">
    <property type="entry name" value="DUF6049"/>
    <property type="match status" value="1"/>
</dbReference>
<feature type="transmembrane region" description="Helical" evidence="1">
    <location>
        <begin position="652"/>
        <end position="670"/>
    </location>
</feature>
<accession>A0A554RNK7</accession>
<evidence type="ECO:0000313" key="3">
    <source>
        <dbReference type="EMBL" id="TSD55689.1"/>
    </source>
</evidence>
<dbReference type="Proteomes" id="UP000316988">
    <property type="component" value="Unassembled WGS sequence"/>
</dbReference>
<protein>
    <recommendedName>
        <fullName evidence="5">Secreted protein</fullName>
    </recommendedName>
</protein>
<keyword evidence="2" id="KW-0732">Signal</keyword>
<evidence type="ECO:0000256" key="1">
    <source>
        <dbReference type="SAM" id="Phobius"/>
    </source>
</evidence>
<evidence type="ECO:0008006" key="5">
    <source>
        <dbReference type="Google" id="ProtNLM"/>
    </source>
</evidence>
<feature type="signal peptide" evidence="2">
    <location>
        <begin position="1"/>
        <end position="34"/>
    </location>
</feature>
<dbReference type="EMBL" id="VLNT01000021">
    <property type="protein sequence ID" value="TSD55689.1"/>
    <property type="molecule type" value="Genomic_DNA"/>
</dbReference>
<organism evidence="3 4">
    <name type="scientific">Aeromicrobium piscarium</name>
    <dbReference type="NCBI Taxonomy" id="2590901"/>
    <lineage>
        <taxon>Bacteria</taxon>
        <taxon>Bacillati</taxon>
        <taxon>Actinomycetota</taxon>
        <taxon>Actinomycetes</taxon>
        <taxon>Propionibacteriales</taxon>
        <taxon>Nocardioidaceae</taxon>
        <taxon>Aeromicrobium</taxon>
    </lineage>
</organism>
<keyword evidence="1" id="KW-0812">Transmembrane</keyword>
<keyword evidence="1" id="KW-1133">Transmembrane helix</keyword>
<dbReference type="OrthoDB" id="3797035at2"/>
<keyword evidence="1" id="KW-0472">Membrane</keyword>
<sequence length="688" mass="72833">MSFRSAGRRRALVAAFAGWLVLGLTVLLPSPSQAAEDEEDPGGGLTVTIDTLTPSQLTTDATIEVSGRIENTSDGEWSSVQAYLVMARSPFTTREQVETAVRSSSTYTGERVTTIGLFDEVGDIAPGDTARYDLSVPLDEVGPTGAPGVYPVGVQLLATDPDGVRPQDSVARATTFLPWIDHPASPIDGGLVWSFVLDPRRDDEADDVQTLRTAVGENGRLRRQLDLAAALPVEAQSLVIDPAVLDASQRMADGEGPFDDVSDEAREQAQSFHDDLVALARRSSVWNIDYDRPDWAALSERPDLAAELSPQVAAATQSALDEHGITGRSARWAMETGVTDAMLERHRAEGDAPTIVRASALPQWDQRDGSLVTVDAEHGPALLAVNDTLGSADEVETTVSLRQRVLTRAALATLSRAADPESAADAVTFVDPDWIPEPRANTSALAASLRGDELVEGTTLDRLVTSGVDGYDGELPANPVSEPLSPTVLSAAADLLEAEDAVAAVSAGAAEGSQADRELASAVSVRWRSVPERAVRSAEQQAVERNGSLAGIEVLGPETVTLSSSQGSFPLTVNNPTRLPISVSILLTPGNPALSSNRLDPIDVAPGERRTVNADIDLGRQNSTTITAQAMAGDRPVGSEASFNVRSSQVGTIVWVAMGVAVAGVVFAMSRRFRRRGFRRLSESDDDG</sequence>
<keyword evidence="4" id="KW-1185">Reference proteome</keyword>
<dbReference type="RefSeq" id="WP_143914649.1">
    <property type="nucleotide sequence ID" value="NZ_VLNT01000021.1"/>
</dbReference>
<proteinExistence type="predicted"/>
<comment type="caution">
    <text evidence="3">The sequence shown here is derived from an EMBL/GenBank/DDBJ whole genome shotgun (WGS) entry which is preliminary data.</text>
</comment>
<evidence type="ECO:0000313" key="4">
    <source>
        <dbReference type="Proteomes" id="UP000316988"/>
    </source>
</evidence>
<evidence type="ECO:0000256" key="2">
    <source>
        <dbReference type="SAM" id="SignalP"/>
    </source>
</evidence>